<dbReference type="AlphaFoldDB" id="A0A0N4Y1Q4"/>
<protein>
    <submittedName>
        <fullName evidence="2 4">Uncharacterized protein</fullName>
    </submittedName>
</protein>
<sequence>MRTTHNRQSANLSEEGPPSHMLTEESQIAITAQ</sequence>
<keyword evidence="3" id="KW-1185">Reference proteome</keyword>
<dbReference type="EMBL" id="UYSL01020159">
    <property type="protein sequence ID" value="VDL73156.1"/>
    <property type="molecule type" value="Genomic_DNA"/>
</dbReference>
<evidence type="ECO:0000313" key="4">
    <source>
        <dbReference type="WBParaSite" id="NBR_0000956601-mRNA-1"/>
    </source>
</evidence>
<reference evidence="2 3" key="2">
    <citation type="submission" date="2018-11" db="EMBL/GenBank/DDBJ databases">
        <authorList>
            <consortium name="Pathogen Informatics"/>
        </authorList>
    </citation>
    <scope>NUCLEOTIDE SEQUENCE [LARGE SCALE GENOMIC DNA]</scope>
</reference>
<accession>A0A0N4Y1Q4</accession>
<proteinExistence type="predicted"/>
<dbReference type="WBParaSite" id="NBR_0000956601-mRNA-1">
    <property type="protein sequence ID" value="NBR_0000956601-mRNA-1"/>
    <property type="gene ID" value="NBR_0000956601"/>
</dbReference>
<organism evidence="4">
    <name type="scientific">Nippostrongylus brasiliensis</name>
    <name type="common">Rat hookworm</name>
    <dbReference type="NCBI Taxonomy" id="27835"/>
    <lineage>
        <taxon>Eukaryota</taxon>
        <taxon>Metazoa</taxon>
        <taxon>Ecdysozoa</taxon>
        <taxon>Nematoda</taxon>
        <taxon>Chromadorea</taxon>
        <taxon>Rhabditida</taxon>
        <taxon>Rhabditina</taxon>
        <taxon>Rhabditomorpha</taxon>
        <taxon>Strongyloidea</taxon>
        <taxon>Heligmosomidae</taxon>
        <taxon>Nippostrongylus</taxon>
    </lineage>
</organism>
<feature type="compositionally biased region" description="Polar residues" evidence="1">
    <location>
        <begin position="1"/>
        <end position="12"/>
    </location>
</feature>
<name>A0A0N4Y1Q4_NIPBR</name>
<evidence type="ECO:0000256" key="1">
    <source>
        <dbReference type="SAM" id="MobiDB-lite"/>
    </source>
</evidence>
<reference evidence="4" key="1">
    <citation type="submission" date="2017-02" db="UniProtKB">
        <authorList>
            <consortium name="WormBaseParasite"/>
        </authorList>
    </citation>
    <scope>IDENTIFICATION</scope>
</reference>
<gene>
    <name evidence="2" type="ORF">NBR_LOCUS9567</name>
</gene>
<evidence type="ECO:0000313" key="2">
    <source>
        <dbReference type="EMBL" id="VDL73156.1"/>
    </source>
</evidence>
<feature type="compositionally biased region" description="Polar residues" evidence="1">
    <location>
        <begin position="24"/>
        <end position="33"/>
    </location>
</feature>
<evidence type="ECO:0000313" key="3">
    <source>
        <dbReference type="Proteomes" id="UP000271162"/>
    </source>
</evidence>
<dbReference type="Proteomes" id="UP000271162">
    <property type="component" value="Unassembled WGS sequence"/>
</dbReference>
<feature type="region of interest" description="Disordered" evidence="1">
    <location>
        <begin position="1"/>
        <end position="33"/>
    </location>
</feature>